<evidence type="ECO:0000313" key="1">
    <source>
        <dbReference type="EMBL" id="KAL0057987.1"/>
    </source>
</evidence>
<sequence length="136" mass="15047">MYPQHDVVPTSHMHGPSYPSLFPGSFAPQEHWNPAVVHHDLASSNSPFSPPRATYYPFNSTTHAQTHIPFSAHTPQGYPSMLISNGVDPLVSHQSWNAPADYPQQYTFDPLMQSTQLLSWNETSDESGEGNGALGW</sequence>
<accession>A0ABR2ZBX8</accession>
<protein>
    <submittedName>
        <fullName evidence="1">Uncharacterized protein</fullName>
    </submittedName>
</protein>
<comment type="caution">
    <text evidence="1">The sequence shown here is derived from an EMBL/GenBank/DDBJ whole genome shotgun (WGS) entry which is preliminary data.</text>
</comment>
<keyword evidence="2" id="KW-1185">Reference proteome</keyword>
<proteinExistence type="predicted"/>
<evidence type="ECO:0000313" key="2">
    <source>
        <dbReference type="Proteomes" id="UP001437256"/>
    </source>
</evidence>
<name>A0ABR2ZBX8_9AGAR</name>
<dbReference type="Proteomes" id="UP001437256">
    <property type="component" value="Unassembled WGS sequence"/>
</dbReference>
<dbReference type="EMBL" id="JBBXMP010000392">
    <property type="protein sequence ID" value="KAL0057987.1"/>
    <property type="molecule type" value="Genomic_DNA"/>
</dbReference>
<gene>
    <name evidence="1" type="ORF">AAF712_015350</name>
</gene>
<organism evidence="1 2">
    <name type="scientific">Marasmius tenuissimus</name>
    <dbReference type="NCBI Taxonomy" id="585030"/>
    <lineage>
        <taxon>Eukaryota</taxon>
        <taxon>Fungi</taxon>
        <taxon>Dikarya</taxon>
        <taxon>Basidiomycota</taxon>
        <taxon>Agaricomycotina</taxon>
        <taxon>Agaricomycetes</taxon>
        <taxon>Agaricomycetidae</taxon>
        <taxon>Agaricales</taxon>
        <taxon>Marasmiineae</taxon>
        <taxon>Marasmiaceae</taxon>
        <taxon>Marasmius</taxon>
    </lineage>
</organism>
<reference evidence="1 2" key="1">
    <citation type="submission" date="2024-05" db="EMBL/GenBank/DDBJ databases">
        <title>A draft genome resource for the thread blight pathogen Marasmius tenuissimus strain MS-2.</title>
        <authorList>
            <person name="Yulfo-Soto G.E."/>
            <person name="Baruah I.K."/>
            <person name="Amoako-Attah I."/>
            <person name="Bukari Y."/>
            <person name="Meinhardt L.W."/>
            <person name="Bailey B.A."/>
            <person name="Cohen S.P."/>
        </authorList>
    </citation>
    <scope>NUCLEOTIDE SEQUENCE [LARGE SCALE GENOMIC DNA]</scope>
    <source>
        <strain evidence="1 2">MS-2</strain>
    </source>
</reference>